<evidence type="ECO:0000313" key="3">
    <source>
        <dbReference type="Proteomes" id="UP000257109"/>
    </source>
</evidence>
<keyword evidence="3" id="KW-1185">Reference proteome</keyword>
<name>A0A371F8I0_MUCPR</name>
<accession>A0A371F8I0</accession>
<gene>
    <name evidence="2" type="ORF">CR513_45638</name>
</gene>
<protein>
    <submittedName>
        <fullName evidence="2">Uncharacterized protein</fullName>
    </submittedName>
</protein>
<dbReference type="EMBL" id="QJKJ01010126">
    <property type="protein sequence ID" value="RDX74601.1"/>
    <property type="molecule type" value="Genomic_DNA"/>
</dbReference>
<organism evidence="2 3">
    <name type="scientific">Mucuna pruriens</name>
    <name type="common">Velvet bean</name>
    <name type="synonym">Dolichos pruriens</name>
    <dbReference type="NCBI Taxonomy" id="157652"/>
    <lineage>
        <taxon>Eukaryota</taxon>
        <taxon>Viridiplantae</taxon>
        <taxon>Streptophyta</taxon>
        <taxon>Embryophyta</taxon>
        <taxon>Tracheophyta</taxon>
        <taxon>Spermatophyta</taxon>
        <taxon>Magnoliopsida</taxon>
        <taxon>eudicotyledons</taxon>
        <taxon>Gunneridae</taxon>
        <taxon>Pentapetalae</taxon>
        <taxon>rosids</taxon>
        <taxon>fabids</taxon>
        <taxon>Fabales</taxon>
        <taxon>Fabaceae</taxon>
        <taxon>Papilionoideae</taxon>
        <taxon>50 kb inversion clade</taxon>
        <taxon>NPAAA clade</taxon>
        <taxon>indigoferoid/millettioid clade</taxon>
        <taxon>Phaseoleae</taxon>
        <taxon>Mucuna</taxon>
    </lineage>
</organism>
<proteinExistence type="predicted"/>
<reference evidence="2" key="1">
    <citation type="submission" date="2018-05" db="EMBL/GenBank/DDBJ databases">
        <title>Draft genome of Mucuna pruriens seed.</title>
        <authorList>
            <person name="Nnadi N.E."/>
            <person name="Vos R."/>
            <person name="Hasami M.H."/>
            <person name="Devisetty U.K."/>
            <person name="Aguiy J.C."/>
        </authorList>
    </citation>
    <scope>NUCLEOTIDE SEQUENCE [LARGE SCALE GENOMIC DNA]</scope>
    <source>
        <strain evidence="2">JCA_2017</strain>
    </source>
</reference>
<sequence>MKHATEDHSLFGIDLIDELVEEYLQPDNSSEDSEKFAGSIGMISCLGSITEEADYEEVHNLPNSEDNNNDISDLEFEAELFEVLDQACNLENSECSAKRGQDEEKTGVKLAEQLRDKVDMLAETILANEDQKQAGAKLILPSGSDPKAAQRPEADSNPTRTEDTASPTMNTNKEGATIAPKNCPRVRTPTLPYKALSRPPPQPNLKSLGQNLVTPNWVEIESTPVVVRLSLPHLSDPILNSC</sequence>
<comment type="caution">
    <text evidence="2">The sequence shown here is derived from an EMBL/GenBank/DDBJ whole genome shotgun (WGS) entry which is preliminary data.</text>
</comment>
<feature type="non-terminal residue" evidence="2">
    <location>
        <position position="1"/>
    </location>
</feature>
<evidence type="ECO:0000313" key="2">
    <source>
        <dbReference type="EMBL" id="RDX74601.1"/>
    </source>
</evidence>
<feature type="compositionally biased region" description="Polar residues" evidence="1">
    <location>
        <begin position="156"/>
        <end position="174"/>
    </location>
</feature>
<feature type="region of interest" description="Disordered" evidence="1">
    <location>
        <begin position="139"/>
        <end position="186"/>
    </location>
</feature>
<dbReference type="Proteomes" id="UP000257109">
    <property type="component" value="Unassembled WGS sequence"/>
</dbReference>
<evidence type="ECO:0000256" key="1">
    <source>
        <dbReference type="SAM" id="MobiDB-lite"/>
    </source>
</evidence>
<dbReference type="AlphaFoldDB" id="A0A371F8I0"/>